<protein>
    <recommendedName>
        <fullName evidence="4">Urease accessory protein UreJ</fullName>
    </recommendedName>
</protein>
<gene>
    <name evidence="2" type="ORF">AS194_11965</name>
</gene>
<dbReference type="STRING" id="554343.AS194_11965"/>
<dbReference type="AlphaFoldDB" id="A0A0T6DND2"/>
<proteinExistence type="predicted"/>
<keyword evidence="1" id="KW-1133">Transmembrane helix</keyword>
<dbReference type="InterPro" id="IPR007038">
    <property type="entry name" value="HupE_UreJ"/>
</dbReference>
<feature type="transmembrane region" description="Helical" evidence="1">
    <location>
        <begin position="198"/>
        <end position="218"/>
    </location>
</feature>
<dbReference type="Proteomes" id="UP000051202">
    <property type="component" value="Unassembled WGS sequence"/>
</dbReference>
<feature type="transmembrane region" description="Helical" evidence="1">
    <location>
        <begin position="99"/>
        <end position="121"/>
    </location>
</feature>
<keyword evidence="1" id="KW-0812">Transmembrane</keyword>
<name>A0A0T6DND2_9GAMM</name>
<evidence type="ECO:0000313" key="2">
    <source>
        <dbReference type="EMBL" id="KRU21488.1"/>
    </source>
</evidence>
<feature type="transmembrane region" description="Helical" evidence="1">
    <location>
        <begin position="127"/>
        <end position="144"/>
    </location>
</feature>
<feature type="transmembrane region" description="Helical" evidence="1">
    <location>
        <begin position="230"/>
        <end position="249"/>
    </location>
</feature>
<keyword evidence="1" id="KW-0472">Membrane</keyword>
<feature type="transmembrane region" description="Helical" evidence="1">
    <location>
        <begin position="67"/>
        <end position="87"/>
    </location>
</feature>
<dbReference type="EMBL" id="LNDJ01000110">
    <property type="protein sequence ID" value="KRU21488.1"/>
    <property type="molecule type" value="Genomic_DNA"/>
</dbReference>
<evidence type="ECO:0008006" key="4">
    <source>
        <dbReference type="Google" id="ProtNLM"/>
    </source>
</evidence>
<comment type="caution">
    <text evidence="2">The sequence shown here is derived from an EMBL/GenBank/DDBJ whole genome shotgun (WGS) entry which is preliminary data.</text>
</comment>
<feature type="transmembrane region" description="Helical" evidence="1">
    <location>
        <begin position="165"/>
        <end position="186"/>
    </location>
</feature>
<reference evidence="2 3" key="1">
    <citation type="submission" date="2015-11" db="EMBL/GenBank/DDBJ databases">
        <title>Permanent draft genome of Psychrobacter piscatorii LQ58.</title>
        <authorList>
            <person name="Zhou M."/>
            <person name="Dong B."/>
            <person name="Liu Q."/>
        </authorList>
    </citation>
    <scope>NUCLEOTIDE SEQUENCE [LARGE SCALE GENOMIC DNA]</scope>
    <source>
        <strain evidence="2 3">LQ58</strain>
    </source>
</reference>
<organism evidence="2 3">
    <name type="scientific">Psychrobacter piscatorii</name>
    <dbReference type="NCBI Taxonomy" id="554343"/>
    <lineage>
        <taxon>Bacteria</taxon>
        <taxon>Pseudomonadati</taxon>
        <taxon>Pseudomonadota</taxon>
        <taxon>Gammaproteobacteria</taxon>
        <taxon>Moraxellales</taxon>
        <taxon>Moraxellaceae</taxon>
        <taxon>Psychrobacter</taxon>
    </lineage>
</organism>
<dbReference type="RefSeq" id="WP_058025700.1">
    <property type="nucleotide sequence ID" value="NZ_LNDJ01000110.1"/>
</dbReference>
<accession>A0A0T6DND2</accession>
<evidence type="ECO:0000313" key="3">
    <source>
        <dbReference type="Proteomes" id="UP000051202"/>
    </source>
</evidence>
<keyword evidence="3" id="KW-1185">Reference proteome</keyword>
<evidence type="ECO:0000256" key="1">
    <source>
        <dbReference type="SAM" id="Phobius"/>
    </source>
</evidence>
<sequence length="250" mass="26047">MTQHTKEHHSHKARFSQALSSRKIAAASMTLATFTMVPSLAQAHSGHIHSTAMQAPSFLGTLQAGLLHPVTGLDHLFLAVGMGMLFYGLQKQRLGMMSLTAGLSLGAVLGTIGVLVGGVGFAASSGLIEIAISLSVVVLALILMSDKSRQEAFSARTQPAHTPSIQQLSLFGFGGLAVFHGLAHALEVPANAGVSGQLGFYAGMLVTMLALYAVGTLVSQQLQQRLGDNLWLQRGLVVLGLGAVFVPALV</sequence>
<dbReference type="Pfam" id="PF04955">
    <property type="entry name" value="HupE_UreJ"/>
    <property type="match status" value="1"/>
</dbReference>